<dbReference type="InterPro" id="IPR027246">
    <property type="entry name" value="Porin_Euk/Tom40"/>
</dbReference>
<keyword evidence="12" id="KW-1185">Reference proteome</keyword>
<evidence type="ECO:0000256" key="6">
    <source>
        <dbReference type="ARBA" id="ARBA00022787"/>
    </source>
</evidence>
<evidence type="ECO:0000256" key="2">
    <source>
        <dbReference type="ARBA" id="ARBA00010510"/>
    </source>
</evidence>
<dbReference type="AlphaFoldDB" id="A0AA41VD27"/>
<dbReference type="Pfam" id="PF01459">
    <property type="entry name" value="Porin_3"/>
    <property type="match status" value="1"/>
</dbReference>
<evidence type="ECO:0000256" key="10">
    <source>
        <dbReference type="SAM" id="MobiDB-lite"/>
    </source>
</evidence>
<sequence>MGSYGGEILPQTTNPPKENQKKEDEKIKIQTFLALFPLYPDLFKGINQRFSLSPAVLTDPKEASETIICTSYYESGANFLDSRLMLAARVMADGKLNFSQAQCHGMVSFDYKDEHSRTHLQLGNGALSGAPYIQDDALLGASYIKSITPGLSLDSQVFWGGQHRKPAVGVGGRFNNDKMVSVAFDKMYNYMSGEDTMSVGCEIVFKQCRLRGKMDSNGRVAGFLEQQLSKGRNFVFSAEVDTKRKDSRFGFGLSLGK</sequence>
<evidence type="ECO:0000256" key="9">
    <source>
        <dbReference type="ARBA" id="ARBA00023136"/>
    </source>
</evidence>
<evidence type="ECO:0000256" key="3">
    <source>
        <dbReference type="ARBA" id="ARBA00022448"/>
    </source>
</evidence>
<dbReference type="GO" id="GO:0008320">
    <property type="term" value="F:protein transmembrane transporter activity"/>
    <property type="evidence" value="ECO:0007669"/>
    <property type="project" value="InterPro"/>
</dbReference>
<name>A0AA41VD27_PAPNU</name>
<keyword evidence="9" id="KW-0472">Membrane</keyword>
<dbReference type="InterPro" id="IPR023614">
    <property type="entry name" value="Porin_dom_sf"/>
</dbReference>
<comment type="similarity">
    <text evidence="2">Belongs to the Tom40 family.</text>
</comment>
<keyword evidence="6" id="KW-1000">Mitochondrion outer membrane</keyword>
<dbReference type="GO" id="GO:0030150">
    <property type="term" value="P:protein import into mitochondrial matrix"/>
    <property type="evidence" value="ECO:0007669"/>
    <property type="project" value="InterPro"/>
</dbReference>
<keyword evidence="8" id="KW-0496">Mitochondrion</keyword>
<dbReference type="PANTHER" id="PTHR10802">
    <property type="entry name" value="MITOCHONDRIAL IMPORT RECEPTOR SUBUNIT TOM40"/>
    <property type="match status" value="1"/>
</dbReference>
<evidence type="ECO:0000313" key="12">
    <source>
        <dbReference type="Proteomes" id="UP001177140"/>
    </source>
</evidence>
<evidence type="ECO:0000256" key="7">
    <source>
        <dbReference type="ARBA" id="ARBA00022927"/>
    </source>
</evidence>
<dbReference type="Gene3D" id="2.40.160.10">
    <property type="entry name" value="Porin"/>
    <property type="match status" value="1"/>
</dbReference>
<dbReference type="Proteomes" id="UP001177140">
    <property type="component" value="Unassembled WGS sequence"/>
</dbReference>
<evidence type="ECO:0000256" key="1">
    <source>
        <dbReference type="ARBA" id="ARBA00004374"/>
    </source>
</evidence>
<dbReference type="InterPro" id="IPR037930">
    <property type="entry name" value="Tom40"/>
</dbReference>
<evidence type="ECO:0000256" key="4">
    <source>
        <dbReference type="ARBA" id="ARBA00022452"/>
    </source>
</evidence>
<proteinExistence type="inferred from homology"/>
<dbReference type="GO" id="GO:0005741">
    <property type="term" value="C:mitochondrial outer membrane"/>
    <property type="evidence" value="ECO:0007669"/>
    <property type="project" value="UniProtKB-SubCell"/>
</dbReference>
<organism evidence="11 12">
    <name type="scientific">Papaver nudicaule</name>
    <name type="common">Iceland poppy</name>
    <dbReference type="NCBI Taxonomy" id="74823"/>
    <lineage>
        <taxon>Eukaryota</taxon>
        <taxon>Viridiplantae</taxon>
        <taxon>Streptophyta</taxon>
        <taxon>Embryophyta</taxon>
        <taxon>Tracheophyta</taxon>
        <taxon>Spermatophyta</taxon>
        <taxon>Magnoliopsida</taxon>
        <taxon>Ranunculales</taxon>
        <taxon>Papaveraceae</taxon>
        <taxon>Papaveroideae</taxon>
        <taxon>Papaver</taxon>
    </lineage>
</organism>
<evidence type="ECO:0000313" key="11">
    <source>
        <dbReference type="EMBL" id="MCL7039021.1"/>
    </source>
</evidence>
<keyword evidence="4" id="KW-1134">Transmembrane beta strand</keyword>
<evidence type="ECO:0000256" key="5">
    <source>
        <dbReference type="ARBA" id="ARBA00022692"/>
    </source>
</evidence>
<reference evidence="11" key="1">
    <citation type="submission" date="2022-03" db="EMBL/GenBank/DDBJ databases">
        <title>A functionally conserved STORR gene fusion in Papaver species that diverged 16.8 million years ago.</title>
        <authorList>
            <person name="Catania T."/>
        </authorList>
    </citation>
    <scope>NUCLEOTIDE SEQUENCE</scope>
    <source>
        <strain evidence="11">S-191538</strain>
    </source>
</reference>
<comment type="subcellular location">
    <subcellularLocation>
        <location evidence="1">Mitochondrion outer membrane</location>
        <topology evidence="1">Multi-pass membrane protein</topology>
    </subcellularLocation>
</comment>
<accession>A0AA41VD27</accession>
<comment type="caution">
    <text evidence="11">The sequence shown here is derived from an EMBL/GenBank/DDBJ whole genome shotgun (WGS) entry which is preliminary data.</text>
</comment>
<gene>
    <name evidence="11" type="ORF">MKW94_028314</name>
</gene>
<protein>
    <submittedName>
        <fullName evidence="11">Uncharacterized protein</fullName>
    </submittedName>
</protein>
<feature type="region of interest" description="Disordered" evidence="10">
    <location>
        <begin position="1"/>
        <end position="22"/>
    </location>
</feature>
<evidence type="ECO:0000256" key="8">
    <source>
        <dbReference type="ARBA" id="ARBA00023128"/>
    </source>
</evidence>
<keyword evidence="7" id="KW-0653">Protein transport</keyword>
<dbReference type="EMBL" id="JAJJMA010196809">
    <property type="protein sequence ID" value="MCL7039021.1"/>
    <property type="molecule type" value="Genomic_DNA"/>
</dbReference>
<keyword evidence="5" id="KW-0812">Transmembrane</keyword>
<keyword evidence="3" id="KW-0813">Transport</keyword>